<dbReference type="PANTHER" id="PTHR47683:SF2">
    <property type="entry name" value="RNA-BINDING S4 DOMAIN-CONTAINING PROTEIN"/>
    <property type="match status" value="1"/>
</dbReference>
<dbReference type="Gene3D" id="3.30.70.1560">
    <property type="entry name" value="Alpha-L RNA-binding motif"/>
    <property type="match status" value="1"/>
</dbReference>
<dbReference type="Pfam" id="PF00849">
    <property type="entry name" value="PseudoU_synth_2"/>
    <property type="match status" value="1"/>
</dbReference>
<evidence type="ECO:0000256" key="1">
    <source>
        <dbReference type="ARBA" id="ARBA00023235"/>
    </source>
</evidence>
<dbReference type="GO" id="GO:0009982">
    <property type="term" value="F:pseudouridine synthase activity"/>
    <property type="evidence" value="ECO:0007669"/>
    <property type="project" value="InterPro"/>
</dbReference>
<dbReference type="InterPro" id="IPR050343">
    <property type="entry name" value="RsuA_PseudoU_synthase"/>
</dbReference>
<accession>F0W492</accession>
<dbReference type="SUPFAM" id="SSF55120">
    <property type="entry name" value="Pseudouridine synthase"/>
    <property type="match status" value="1"/>
</dbReference>
<organism evidence="4">
    <name type="scientific">Albugo laibachii Nc14</name>
    <dbReference type="NCBI Taxonomy" id="890382"/>
    <lineage>
        <taxon>Eukaryota</taxon>
        <taxon>Sar</taxon>
        <taxon>Stramenopiles</taxon>
        <taxon>Oomycota</taxon>
        <taxon>Peronosporomycetes</taxon>
        <taxon>Albuginales</taxon>
        <taxon>Albuginaceae</taxon>
        <taxon>Albugo</taxon>
    </lineage>
</organism>
<gene>
    <name evidence="4" type="primary">AlNc14C16G1766</name>
    <name evidence="4" type="ORF">ALNC14_020510</name>
</gene>
<dbReference type="Gene3D" id="3.30.70.580">
    <property type="entry name" value="Pseudouridine synthase I, catalytic domain, N-terminal subdomain"/>
    <property type="match status" value="1"/>
</dbReference>
<reference evidence="4" key="2">
    <citation type="submission" date="2011-02" db="EMBL/GenBank/DDBJ databases">
        <authorList>
            <person name="MacLean D."/>
        </authorList>
    </citation>
    <scope>NUCLEOTIDE SEQUENCE</scope>
</reference>
<dbReference type="InterPro" id="IPR042092">
    <property type="entry name" value="PsdUridine_s_RsuA/RluB/E/F_cat"/>
</dbReference>
<evidence type="ECO:0000259" key="3">
    <source>
        <dbReference type="Pfam" id="PF00849"/>
    </source>
</evidence>
<name>F0W492_9STRA</name>
<dbReference type="GO" id="GO:0001522">
    <property type="term" value="P:pseudouridine synthesis"/>
    <property type="evidence" value="ECO:0007669"/>
    <property type="project" value="InterPro"/>
</dbReference>
<dbReference type="PROSITE" id="PS50889">
    <property type="entry name" value="S4"/>
    <property type="match status" value="1"/>
</dbReference>
<evidence type="ECO:0000313" key="4">
    <source>
        <dbReference type="EMBL" id="CCA15908.1"/>
    </source>
</evidence>
<dbReference type="AlphaFoldDB" id="F0W492"/>
<evidence type="ECO:0000256" key="2">
    <source>
        <dbReference type="PROSITE-ProRule" id="PRU00182"/>
    </source>
</evidence>
<reference evidence="4" key="1">
    <citation type="journal article" date="2011" name="PLoS Biol.">
        <title>Gene gain and loss during evolution of obligate parasitism in the white rust pathogen of Arabidopsis thaliana.</title>
        <authorList>
            <person name="Kemen E."/>
            <person name="Gardiner A."/>
            <person name="Schultz-Larsen T."/>
            <person name="Kemen A.C."/>
            <person name="Balmuth A.L."/>
            <person name="Robert-Seilaniantz A."/>
            <person name="Bailey K."/>
            <person name="Holub E."/>
            <person name="Studholme D.J."/>
            <person name="Maclean D."/>
            <person name="Jones J.D."/>
        </authorList>
    </citation>
    <scope>NUCLEOTIDE SEQUENCE</scope>
</reference>
<feature type="domain" description="Pseudouridine synthase RsuA/RluA-like" evidence="3">
    <location>
        <begin position="57"/>
        <end position="205"/>
    </location>
</feature>
<dbReference type="Gene3D" id="3.10.290.10">
    <property type="entry name" value="RNA-binding S4 domain"/>
    <property type="match status" value="1"/>
</dbReference>
<sequence>MAERKMCSRRDAERYISAGDVYVNGEQIQQDWIKIPRDSCVEFSGKAVKAEKQKVSVILNKPLGYVSSQPEPMRKPAIELLSIQNAFQLTARWYGKEPKSLSKLAVCGRLDINSTGLLLFTQDGVLAKQILDPNGGVEKEYLVRVDMDLERDTKQAEEVVDKLREGFIWNDICYRARSVRVLNANQLQFILTEGKKRHIRYMCEAVGIKAHYQSASGATFCQMNQHNGAIFSFQKSFANLVLVYDVSL</sequence>
<dbReference type="InterPro" id="IPR020094">
    <property type="entry name" value="TruA/RsuA/RluB/E/F_N"/>
</dbReference>
<dbReference type="EMBL" id="FR824061">
    <property type="protein sequence ID" value="CCA15908.1"/>
    <property type="molecule type" value="Genomic_DNA"/>
</dbReference>
<dbReference type="GO" id="GO:0003723">
    <property type="term" value="F:RNA binding"/>
    <property type="evidence" value="ECO:0007669"/>
    <property type="project" value="UniProtKB-KW"/>
</dbReference>
<dbReference type="InterPro" id="IPR036986">
    <property type="entry name" value="S4_RNA-bd_sf"/>
</dbReference>
<dbReference type="HOGENOM" id="CLU_024979_1_2_1"/>
<proteinExistence type="predicted"/>
<dbReference type="InterPro" id="IPR006145">
    <property type="entry name" value="PsdUridine_synth_RsuA/RluA"/>
</dbReference>
<dbReference type="PANTHER" id="PTHR47683">
    <property type="entry name" value="PSEUDOURIDINE SYNTHASE FAMILY PROTEIN-RELATED"/>
    <property type="match status" value="1"/>
</dbReference>
<keyword evidence="1" id="KW-0413">Isomerase</keyword>
<dbReference type="InterPro" id="IPR020103">
    <property type="entry name" value="PsdUridine_synth_cat_dom_sf"/>
</dbReference>
<protein>
    <submittedName>
        <fullName evidence="4">Ribosomal large subunit pseudouridine synthase F put</fullName>
    </submittedName>
</protein>
<dbReference type="SUPFAM" id="SSF55174">
    <property type="entry name" value="Alpha-L RNA-binding motif"/>
    <property type="match status" value="1"/>
</dbReference>
<keyword evidence="2" id="KW-0694">RNA-binding</keyword>